<dbReference type="InterPro" id="IPR037150">
    <property type="entry name" value="H-NS_C_dom_sf"/>
</dbReference>
<dbReference type="STRING" id="1179155.CF67_04182"/>
<dbReference type="GO" id="GO:0000976">
    <property type="term" value="F:transcription cis-regulatory region binding"/>
    <property type="evidence" value="ECO:0007669"/>
    <property type="project" value="TreeGrafter"/>
</dbReference>
<dbReference type="AlphaFoldDB" id="A0A084CMY7"/>
<keyword evidence="10" id="KW-1185">Reference proteome</keyword>
<dbReference type="PANTHER" id="PTHR38097:SF2">
    <property type="entry name" value="DNA-BINDING PROTEIN STPA"/>
    <property type="match status" value="1"/>
</dbReference>
<dbReference type="GO" id="GO:0030527">
    <property type="term" value="F:structural constituent of chromatin"/>
    <property type="evidence" value="ECO:0007669"/>
    <property type="project" value="InterPro"/>
</dbReference>
<evidence type="ECO:0000313" key="9">
    <source>
        <dbReference type="EMBL" id="KEY91166.1"/>
    </source>
</evidence>
<dbReference type="PANTHER" id="PTHR38097">
    <property type="match status" value="1"/>
</dbReference>
<dbReference type="GO" id="GO:0005829">
    <property type="term" value="C:cytosol"/>
    <property type="evidence" value="ECO:0007669"/>
    <property type="project" value="TreeGrafter"/>
</dbReference>
<organism evidence="9 10">
    <name type="scientific">Candidatus Photodesmus blepharonis</name>
    <dbReference type="NCBI Taxonomy" id="1179155"/>
    <lineage>
        <taxon>Bacteria</taxon>
        <taxon>Pseudomonadati</taxon>
        <taxon>Pseudomonadota</taxon>
        <taxon>Gammaproteobacteria</taxon>
        <taxon>Vibrionales</taxon>
        <taxon>Vibrionaceae</taxon>
        <taxon>Candidatus Photodesmus</taxon>
    </lineage>
</organism>
<dbReference type="FunFam" id="4.10.430.10:FF:000001">
    <property type="entry name" value="DNA-binding protein"/>
    <property type="match status" value="1"/>
</dbReference>
<dbReference type="OrthoDB" id="6088948at2"/>
<dbReference type="PIRSF" id="PIRSF002096">
    <property type="entry name" value="HnS"/>
    <property type="match status" value="1"/>
</dbReference>
<gene>
    <name evidence="9" type="primary">hns</name>
    <name evidence="9" type="ORF">CF67_04182</name>
</gene>
<keyword evidence="3" id="KW-0963">Cytoplasm</keyword>
<dbReference type="Pfam" id="PF22470">
    <property type="entry name" value="Histone_HNS_N"/>
    <property type="match status" value="1"/>
</dbReference>
<comment type="similarity">
    <text evidence="2 5">Belongs to the histone-like protein H-NS family.</text>
</comment>
<feature type="region of interest" description="Disordered" evidence="7">
    <location>
        <begin position="87"/>
        <end position="117"/>
    </location>
</feature>
<dbReference type="SMART" id="SM00528">
    <property type="entry name" value="HNS"/>
    <property type="match status" value="1"/>
</dbReference>
<dbReference type="RefSeq" id="WP_034414611.1">
    <property type="nucleotide sequence ID" value="NZ_JGVK01000027.1"/>
</dbReference>
<evidence type="ECO:0000256" key="1">
    <source>
        <dbReference type="ARBA" id="ARBA00004453"/>
    </source>
</evidence>
<comment type="subcellular location">
    <subcellularLocation>
        <location evidence="1">Cytoplasm</location>
        <location evidence="1">Nucleoid</location>
    </subcellularLocation>
</comment>
<evidence type="ECO:0000256" key="5">
    <source>
        <dbReference type="PIRNR" id="PIRNR002096"/>
    </source>
</evidence>
<evidence type="ECO:0000256" key="4">
    <source>
        <dbReference type="ARBA" id="ARBA00023125"/>
    </source>
</evidence>
<dbReference type="GO" id="GO:0003680">
    <property type="term" value="F:minor groove of adenine-thymine-rich DNA binding"/>
    <property type="evidence" value="ECO:0007669"/>
    <property type="project" value="TreeGrafter"/>
</dbReference>
<reference evidence="9 10" key="1">
    <citation type="submission" date="2014-03" db="EMBL/GenBank/DDBJ databases">
        <title>Selection and divergence in the genomes of co-occurring obligate luminous symbionts with specific hosts.</title>
        <authorList>
            <person name="Hendry T.A."/>
            <person name="de Wet J.R."/>
            <person name="Dunlap P.V."/>
        </authorList>
    </citation>
    <scope>NUCLEOTIDE SEQUENCE [LARGE SCALE GENOMIC DNA]</scope>
    <source>
        <strain evidence="9 10">Ppalp.1</strain>
    </source>
</reference>
<comment type="caution">
    <text evidence="9">The sequence shown here is derived from an EMBL/GenBank/DDBJ whole genome shotgun (WGS) entry which is preliminary data.</text>
</comment>
<dbReference type="Proteomes" id="UP000053784">
    <property type="component" value="Unassembled WGS sequence"/>
</dbReference>
<dbReference type="Gene3D" id="4.10.430.10">
    <property type="entry name" value="Histone-like protein H-NS, C-terminal domain"/>
    <property type="match status" value="1"/>
</dbReference>
<evidence type="ECO:0000256" key="2">
    <source>
        <dbReference type="ARBA" id="ARBA00010610"/>
    </source>
</evidence>
<dbReference type="SUPFAM" id="SSF81273">
    <property type="entry name" value="H-NS histone-like proteins"/>
    <property type="match status" value="2"/>
</dbReference>
<dbReference type="GO" id="GO:0003681">
    <property type="term" value="F:bent DNA binding"/>
    <property type="evidence" value="ECO:0007669"/>
    <property type="project" value="TreeGrafter"/>
</dbReference>
<protein>
    <recommendedName>
        <fullName evidence="5">DNA-binding protein</fullName>
    </recommendedName>
</protein>
<keyword evidence="4 5" id="KW-0238">DNA-binding</keyword>
<dbReference type="InterPro" id="IPR001801">
    <property type="entry name" value="Histone_HNS"/>
</dbReference>
<evidence type="ECO:0000256" key="6">
    <source>
        <dbReference type="PIRSR" id="PIRSR002096-1"/>
    </source>
</evidence>
<evidence type="ECO:0000313" key="10">
    <source>
        <dbReference type="Proteomes" id="UP000053784"/>
    </source>
</evidence>
<dbReference type="GO" id="GO:0009295">
    <property type="term" value="C:nucleoid"/>
    <property type="evidence" value="ECO:0007669"/>
    <property type="project" value="UniProtKB-SubCell"/>
</dbReference>
<dbReference type="InterPro" id="IPR027444">
    <property type="entry name" value="H-NS_C_dom"/>
</dbReference>
<feature type="domain" description="DNA-binding protein H-NS-like C-terminal" evidence="8">
    <location>
        <begin position="89"/>
        <end position="136"/>
    </location>
</feature>
<dbReference type="InterPro" id="IPR027454">
    <property type="entry name" value="Histone_HNS_N"/>
</dbReference>
<evidence type="ECO:0000256" key="3">
    <source>
        <dbReference type="ARBA" id="ARBA00022490"/>
    </source>
</evidence>
<dbReference type="InterPro" id="IPR054180">
    <property type="entry name" value="H-NS-like_N"/>
</dbReference>
<dbReference type="GO" id="GO:0001217">
    <property type="term" value="F:DNA-binding transcription repressor activity"/>
    <property type="evidence" value="ECO:0007669"/>
    <property type="project" value="TreeGrafter"/>
</dbReference>
<name>A0A084CMY7_9GAMM</name>
<dbReference type="EMBL" id="JGVK01000027">
    <property type="protein sequence ID" value="KEY91166.1"/>
    <property type="molecule type" value="Genomic_DNA"/>
</dbReference>
<feature type="DNA-binding region" evidence="6">
    <location>
        <begin position="114"/>
        <end position="119"/>
    </location>
</feature>
<dbReference type="eggNOG" id="COG2916">
    <property type="taxonomic scope" value="Bacteria"/>
</dbReference>
<proteinExistence type="inferred from homology"/>
<accession>A0A084CMY7</accession>
<dbReference type="GO" id="GO:0046983">
    <property type="term" value="F:protein dimerization activity"/>
    <property type="evidence" value="ECO:0007669"/>
    <property type="project" value="InterPro"/>
</dbReference>
<evidence type="ECO:0000259" key="8">
    <source>
        <dbReference type="SMART" id="SM00528"/>
    </source>
</evidence>
<dbReference type="Gene3D" id="1.10.287.1050">
    <property type="entry name" value="H-NS histone-like proteins"/>
    <property type="match status" value="1"/>
</dbReference>
<dbReference type="Pfam" id="PF00816">
    <property type="entry name" value="Histone_HNS"/>
    <property type="match status" value="1"/>
</dbReference>
<dbReference type="GO" id="GO:0032993">
    <property type="term" value="C:protein-DNA complex"/>
    <property type="evidence" value="ECO:0007669"/>
    <property type="project" value="TreeGrafter"/>
</dbReference>
<sequence length="136" mass="15586">MSDFKKILLNVRNLRAFSRELTLRQLEEALKKLTVIVQERKEIEEKRHVEKAKQEAKLVAIADQILKDGVDIKALISALSYDLKNKSISSKRPPRPARYKYIDSNGDEKTWTGQGRTPSAIQEQLNSGKSLEYFAI</sequence>
<evidence type="ECO:0000256" key="7">
    <source>
        <dbReference type="SAM" id="MobiDB-lite"/>
    </source>
</evidence>